<dbReference type="InParanoid" id="H2XKD2"/>
<protein>
    <submittedName>
        <fullName evidence="2">Uncharacterized protein</fullName>
    </submittedName>
</protein>
<keyword evidence="3" id="KW-1185">Reference proteome</keyword>
<dbReference type="HOGENOM" id="CLU_2775179_0_0_1"/>
<reference evidence="2" key="2">
    <citation type="journal article" date="2008" name="Genome Biol.">
        <title>Improved genome assembly and evidence-based global gene model set for the chordate Ciona intestinalis: new insight into intron and operon populations.</title>
        <authorList>
            <person name="Satou Y."/>
            <person name="Mineta K."/>
            <person name="Ogasawara M."/>
            <person name="Sasakura Y."/>
            <person name="Shoguchi E."/>
            <person name="Ueno K."/>
            <person name="Yamada L."/>
            <person name="Matsumoto J."/>
            <person name="Wasserscheid J."/>
            <person name="Dewar K."/>
            <person name="Wiley G.B."/>
            <person name="Macmil S.L."/>
            <person name="Roe B.A."/>
            <person name="Zeller R.W."/>
            <person name="Hastings K.E."/>
            <person name="Lemaire P."/>
            <person name="Lindquist E."/>
            <person name="Endo T."/>
            <person name="Hotta K."/>
            <person name="Inaba K."/>
        </authorList>
    </citation>
    <scope>NUCLEOTIDE SEQUENCE [LARGE SCALE GENOMIC DNA]</scope>
    <source>
        <strain evidence="2">wild type</strain>
    </source>
</reference>
<dbReference type="Ensembl" id="ENSCINT00000035389.1">
    <property type="protein sequence ID" value="ENSCINP00000030114.1"/>
    <property type="gene ID" value="ENSCING00000019793.1"/>
</dbReference>
<evidence type="ECO:0000313" key="2">
    <source>
        <dbReference type="Ensembl" id="ENSCINP00000030114.1"/>
    </source>
</evidence>
<dbReference type="AlphaFoldDB" id="H2XKD2"/>
<proteinExistence type="predicted"/>
<evidence type="ECO:0000313" key="3">
    <source>
        <dbReference type="Proteomes" id="UP000008144"/>
    </source>
</evidence>
<name>H2XKD2_CIOIN</name>
<evidence type="ECO:0000256" key="1">
    <source>
        <dbReference type="SAM" id="MobiDB-lite"/>
    </source>
</evidence>
<reference evidence="3" key="1">
    <citation type="journal article" date="2002" name="Science">
        <title>The draft genome of Ciona intestinalis: insights into chordate and vertebrate origins.</title>
        <authorList>
            <person name="Dehal P."/>
            <person name="Satou Y."/>
            <person name="Campbell R.K."/>
            <person name="Chapman J."/>
            <person name="Degnan B."/>
            <person name="De Tomaso A."/>
            <person name="Davidson B."/>
            <person name="Di Gregorio A."/>
            <person name="Gelpke M."/>
            <person name="Goodstein D.M."/>
            <person name="Harafuji N."/>
            <person name="Hastings K.E."/>
            <person name="Ho I."/>
            <person name="Hotta K."/>
            <person name="Huang W."/>
            <person name="Kawashima T."/>
            <person name="Lemaire P."/>
            <person name="Martinez D."/>
            <person name="Meinertzhagen I.A."/>
            <person name="Necula S."/>
            <person name="Nonaka M."/>
            <person name="Putnam N."/>
            <person name="Rash S."/>
            <person name="Saiga H."/>
            <person name="Satake M."/>
            <person name="Terry A."/>
            <person name="Yamada L."/>
            <person name="Wang H.G."/>
            <person name="Awazu S."/>
            <person name="Azumi K."/>
            <person name="Boore J."/>
            <person name="Branno M."/>
            <person name="Chin-Bow S."/>
            <person name="DeSantis R."/>
            <person name="Doyle S."/>
            <person name="Francino P."/>
            <person name="Keys D.N."/>
            <person name="Haga S."/>
            <person name="Hayashi H."/>
            <person name="Hino K."/>
            <person name="Imai K.S."/>
            <person name="Inaba K."/>
            <person name="Kano S."/>
            <person name="Kobayashi K."/>
            <person name="Kobayashi M."/>
            <person name="Lee B.I."/>
            <person name="Makabe K.W."/>
            <person name="Manohar C."/>
            <person name="Matassi G."/>
            <person name="Medina M."/>
            <person name="Mochizuki Y."/>
            <person name="Mount S."/>
            <person name="Morishita T."/>
            <person name="Miura S."/>
            <person name="Nakayama A."/>
            <person name="Nishizaka S."/>
            <person name="Nomoto H."/>
            <person name="Ohta F."/>
            <person name="Oishi K."/>
            <person name="Rigoutsos I."/>
            <person name="Sano M."/>
            <person name="Sasaki A."/>
            <person name="Sasakura Y."/>
            <person name="Shoguchi E."/>
            <person name="Shin-i T."/>
            <person name="Spagnuolo A."/>
            <person name="Stainier D."/>
            <person name="Suzuki M.M."/>
            <person name="Tassy O."/>
            <person name="Takatori N."/>
            <person name="Tokuoka M."/>
            <person name="Yagi K."/>
            <person name="Yoshizaki F."/>
            <person name="Wada S."/>
            <person name="Zhang C."/>
            <person name="Hyatt P.D."/>
            <person name="Larimer F."/>
            <person name="Detter C."/>
            <person name="Doggett N."/>
            <person name="Glavina T."/>
            <person name="Hawkins T."/>
            <person name="Richardson P."/>
            <person name="Lucas S."/>
            <person name="Kohara Y."/>
            <person name="Levine M."/>
            <person name="Satoh N."/>
            <person name="Rokhsar D.S."/>
        </authorList>
    </citation>
    <scope>NUCLEOTIDE SEQUENCE [LARGE SCALE GENOMIC DNA]</scope>
</reference>
<dbReference type="EMBL" id="EAAA01002929">
    <property type="status" value="NOT_ANNOTATED_CDS"/>
    <property type="molecule type" value="Genomic_DNA"/>
</dbReference>
<reference evidence="2" key="4">
    <citation type="submission" date="2025-09" db="UniProtKB">
        <authorList>
            <consortium name="Ensembl"/>
        </authorList>
    </citation>
    <scope>IDENTIFICATION</scope>
</reference>
<reference evidence="2" key="3">
    <citation type="submission" date="2025-08" db="UniProtKB">
        <authorList>
            <consortium name="Ensembl"/>
        </authorList>
    </citation>
    <scope>IDENTIFICATION</scope>
</reference>
<accession>H2XKD2</accession>
<sequence>MRKQSGAAEACWAHNPEVDGSKPSSAKQSCDRIVVSTSRCGRDNPGSNPGHSICTEHNTKQSSCYFRKI</sequence>
<organism evidence="2 3">
    <name type="scientific">Ciona intestinalis</name>
    <name type="common">Transparent sea squirt</name>
    <name type="synonym">Ascidia intestinalis</name>
    <dbReference type="NCBI Taxonomy" id="7719"/>
    <lineage>
        <taxon>Eukaryota</taxon>
        <taxon>Metazoa</taxon>
        <taxon>Chordata</taxon>
        <taxon>Tunicata</taxon>
        <taxon>Ascidiacea</taxon>
        <taxon>Phlebobranchia</taxon>
        <taxon>Cionidae</taxon>
        <taxon>Ciona</taxon>
    </lineage>
</organism>
<dbReference type="Proteomes" id="UP000008144">
    <property type="component" value="Chromosome 9"/>
</dbReference>
<feature type="region of interest" description="Disordered" evidence="1">
    <location>
        <begin position="1"/>
        <end position="29"/>
    </location>
</feature>